<dbReference type="InterPro" id="IPR036388">
    <property type="entry name" value="WH-like_DNA-bd_sf"/>
</dbReference>
<evidence type="ECO:0000256" key="10">
    <source>
        <dbReference type="PROSITE-ProRule" id="PRU00089"/>
    </source>
</evidence>
<dbReference type="Gene3D" id="1.20.5.340">
    <property type="match status" value="1"/>
</dbReference>
<dbReference type="PANTHER" id="PTHR45796">
    <property type="entry name" value="FORKHEAD BOX P, ISOFORM C"/>
    <property type="match status" value="1"/>
</dbReference>
<dbReference type="InterPro" id="IPR001766">
    <property type="entry name" value="Fork_head_dom"/>
</dbReference>
<accession>A0A914LND4</accession>
<keyword evidence="13" id="KW-1185">Reference proteome</keyword>
<dbReference type="InterPro" id="IPR013087">
    <property type="entry name" value="Znf_C2H2_type"/>
</dbReference>
<keyword evidence="6" id="KW-0805">Transcription regulation</keyword>
<keyword evidence="3" id="KW-0479">Metal-binding</keyword>
<dbReference type="GO" id="GO:0000981">
    <property type="term" value="F:DNA-binding transcription factor activity, RNA polymerase II-specific"/>
    <property type="evidence" value="ECO:0007669"/>
    <property type="project" value="TreeGrafter"/>
</dbReference>
<feature type="region of interest" description="Disordered" evidence="11">
    <location>
        <begin position="559"/>
        <end position="578"/>
    </location>
</feature>
<dbReference type="PRINTS" id="PR00053">
    <property type="entry name" value="FORKHEAD"/>
</dbReference>
<keyword evidence="9 10" id="KW-0539">Nucleus</keyword>
<dbReference type="AlphaFoldDB" id="A0A914LND4"/>
<evidence type="ECO:0000256" key="7">
    <source>
        <dbReference type="ARBA" id="ARBA00023125"/>
    </source>
</evidence>
<dbReference type="Proteomes" id="UP000887563">
    <property type="component" value="Unplaced"/>
</dbReference>
<dbReference type="PROSITE" id="PS00658">
    <property type="entry name" value="FORK_HEAD_2"/>
    <property type="match status" value="1"/>
</dbReference>
<dbReference type="PROSITE" id="PS50039">
    <property type="entry name" value="FORK_HEAD_3"/>
    <property type="match status" value="1"/>
</dbReference>
<dbReference type="WBParaSite" id="Minc3s00645g15550">
    <property type="protein sequence ID" value="Minc3s00645g15550"/>
    <property type="gene ID" value="Minc3s00645g15550"/>
</dbReference>
<feature type="region of interest" description="Disordered" evidence="11">
    <location>
        <begin position="328"/>
        <end position="357"/>
    </location>
</feature>
<evidence type="ECO:0000256" key="2">
    <source>
        <dbReference type="ARBA" id="ARBA00022491"/>
    </source>
</evidence>
<evidence type="ECO:0000313" key="14">
    <source>
        <dbReference type="WBParaSite" id="Minc3s00645g15550"/>
    </source>
</evidence>
<dbReference type="Pfam" id="PF00250">
    <property type="entry name" value="Forkhead"/>
    <property type="match status" value="1"/>
</dbReference>
<feature type="region of interest" description="Disordered" evidence="11">
    <location>
        <begin position="57"/>
        <end position="89"/>
    </location>
</feature>
<keyword evidence="5" id="KW-0862">Zinc</keyword>
<dbReference type="SUPFAM" id="SSF46785">
    <property type="entry name" value="Winged helix' DNA-binding domain"/>
    <property type="match status" value="1"/>
</dbReference>
<feature type="compositionally biased region" description="Polar residues" evidence="11">
    <location>
        <begin position="469"/>
        <end position="480"/>
    </location>
</feature>
<protein>
    <submittedName>
        <fullName evidence="14">Fork-head domain-containing protein</fullName>
    </submittedName>
</protein>
<dbReference type="SMART" id="SM00339">
    <property type="entry name" value="FH"/>
    <property type="match status" value="1"/>
</dbReference>
<evidence type="ECO:0000313" key="13">
    <source>
        <dbReference type="Proteomes" id="UP000887563"/>
    </source>
</evidence>
<comment type="subcellular location">
    <subcellularLocation>
        <location evidence="1 10">Nucleus</location>
    </subcellularLocation>
</comment>
<keyword evidence="2" id="KW-0678">Repressor</keyword>
<evidence type="ECO:0000256" key="5">
    <source>
        <dbReference type="ARBA" id="ARBA00022833"/>
    </source>
</evidence>
<feature type="region of interest" description="Disordered" evidence="11">
    <location>
        <begin position="469"/>
        <end position="510"/>
    </location>
</feature>
<dbReference type="GO" id="GO:0005634">
    <property type="term" value="C:nucleus"/>
    <property type="evidence" value="ECO:0007669"/>
    <property type="project" value="UniProtKB-SubCell"/>
</dbReference>
<organism evidence="13 14">
    <name type="scientific">Meloidogyne incognita</name>
    <name type="common">Southern root-knot nematode worm</name>
    <name type="synonym">Oxyuris incognita</name>
    <dbReference type="NCBI Taxonomy" id="6306"/>
    <lineage>
        <taxon>Eukaryota</taxon>
        <taxon>Metazoa</taxon>
        <taxon>Ecdysozoa</taxon>
        <taxon>Nematoda</taxon>
        <taxon>Chromadorea</taxon>
        <taxon>Rhabditida</taxon>
        <taxon>Tylenchina</taxon>
        <taxon>Tylenchomorpha</taxon>
        <taxon>Tylenchoidea</taxon>
        <taxon>Meloidogynidae</taxon>
        <taxon>Meloidogyninae</taxon>
        <taxon>Meloidogyne</taxon>
        <taxon>Meloidogyne incognita group</taxon>
    </lineage>
</organism>
<feature type="region of interest" description="Disordered" evidence="11">
    <location>
        <begin position="683"/>
        <end position="707"/>
    </location>
</feature>
<dbReference type="FunFam" id="1.10.10.10:FF:000010">
    <property type="entry name" value="Forkhead box P2 isoform B"/>
    <property type="match status" value="1"/>
</dbReference>
<feature type="region of interest" description="Disordered" evidence="11">
    <location>
        <begin position="1"/>
        <end position="33"/>
    </location>
</feature>
<evidence type="ECO:0000256" key="1">
    <source>
        <dbReference type="ARBA" id="ARBA00004123"/>
    </source>
</evidence>
<dbReference type="Gene3D" id="1.10.10.10">
    <property type="entry name" value="Winged helix-like DNA-binding domain superfamily/Winged helix DNA-binding domain"/>
    <property type="match status" value="1"/>
</dbReference>
<evidence type="ECO:0000256" key="8">
    <source>
        <dbReference type="ARBA" id="ARBA00023163"/>
    </source>
</evidence>
<dbReference type="Pfam" id="PF16159">
    <property type="entry name" value="FOXP-CC"/>
    <property type="match status" value="1"/>
</dbReference>
<feature type="domain" description="Fork-head" evidence="12">
    <location>
        <begin position="602"/>
        <end position="677"/>
    </location>
</feature>
<evidence type="ECO:0000256" key="6">
    <source>
        <dbReference type="ARBA" id="ARBA00023015"/>
    </source>
</evidence>
<keyword evidence="4" id="KW-0863">Zinc-finger</keyword>
<evidence type="ECO:0000256" key="11">
    <source>
        <dbReference type="SAM" id="MobiDB-lite"/>
    </source>
</evidence>
<sequence>MSSQQQCQNNNNQQQQQFTSPSTTSPPFSTATTNSSLEQQLLLLAVQERLAQSFSSSTIFQQPSTTTTTTTPHQHPQQLPPPSLSPSSSLSIWQQLTTALCQLPTDAHSILNAVANISPNSLDTLTAALIAQQQQQQTANSISSLSLESILLQAAASAAALPLSPSHPLYQQGICLWSQCNQKFDSLEAFLIHLTQSHVQDESAVRQCRAQIELVDNLERKLTSERSRLQAMITHFQQVQETQQQQQACSSLSSSTATTTTSISTQQINSKRENNLEQEYQQQQNILNSITQQKIYEEHLNQQQQLLQHLPSKEGLQLKENLLNSLEDSQKLSSPPQHFSSHKLPSSSSSSSSTSIPQQSAATALAVLLASSIKEEQQPPLPSQTPQSNNNNFFTSTNPSTTPFSALLNAAAANNNSVNNTQVQQTVDFKFSNSGSLPSLTSCTKPSEGAPLIASVANIPFLEQAFSPPISQQKSEGNSATYSLPPSTPTISSTPINLQQQTPCLPSTSESLNKNENVIASMAARCSSILSSTDYSSPTPSASFDKNITTTTTTSTTTTNIIPSINSSSSGASRRRITTERSLPLASDMAKNREFYRTHDVRPPYTYASLIRQAIMESKDCQLTLNEIYQWFQEAFVYFRRNAATWKNAVRHNLSLHKCFTRVEQNVKGAVWTVDDSEFYKRRPQRSSSSRSAPKHSSSNVRATTGGLRSVASTSHFNTSLGGHHSGNYLFCQGKEGGDEGDNTTMLAQQIKHEMMESCASTPARLIHSTSATLKEESEEGEGHKNLLLSFGGAPFSSTGTTSPLSAIDFPMHEEEEEGEEDYEENGELIIDEDERPLRPLSAPESEVDVMGEEEQHYLLEEKEEKNVEIKEELREEELKQPKKEVNLINDNHSNGYDPLRLLSSAAAAEHEQIRKMSQ</sequence>
<dbReference type="InterPro" id="IPR030456">
    <property type="entry name" value="TF_fork_head_CS_2"/>
</dbReference>
<dbReference type="InterPro" id="IPR032354">
    <property type="entry name" value="FOXP-CC"/>
</dbReference>
<keyword evidence="8" id="KW-0804">Transcription</keyword>
<proteinExistence type="predicted"/>
<feature type="compositionally biased region" description="Low complexity" evidence="11">
    <location>
        <begin position="342"/>
        <end position="357"/>
    </location>
</feature>
<feature type="compositionally biased region" description="Low complexity" evidence="11">
    <location>
        <begin position="57"/>
        <end position="77"/>
    </location>
</feature>
<dbReference type="InterPro" id="IPR050998">
    <property type="entry name" value="FOXP"/>
</dbReference>
<feature type="compositionally biased region" description="Low complexity" evidence="11">
    <location>
        <begin position="559"/>
        <end position="572"/>
    </location>
</feature>
<evidence type="ECO:0000256" key="3">
    <source>
        <dbReference type="ARBA" id="ARBA00022723"/>
    </source>
</evidence>
<feature type="region of interest" description="Disordered" evidence="11">
    <location>
        <begin position="375"/>
        <end position="400"/>
    </location>
</feature>
<feature type="compositionally biased region" description="Low complexity" evidence="11">
    <location>
        <begin position="384"/>
        <end position="400"/>
    </location>
</feature>
<reference evidence="14" key="1">
    <citation type="submission" date="2022-11" db="UniProtKB">
        <authorList>
            <consortium name="WormBaseParasite"/>
        </authorList>
    </citation>
    <scope>IDENTIFICATION</scope>
</reference>
<feature type="compositionally biased region" description="Low complexity" evidence="11">
    <location>
        <begin position="686"/>
        <end position="699"/>
    </location>
</feature>
<evidence type="ECO:0000259" key="12">
    <source>
        <dbReference type="PROSITE" id="PS50039"/>
    </source>
</evidence>
<feature type="compositionally biased region" description="Polar residues" evidence="11">
    <location>
        <begin position="496"/>
        <end position="510"/>
    </location>
</feature>
<name>A0A914LND4_MELIC</name>
<dbReference type="GO" id="GO:0000978">
    <property type="term" value="F:RNA polymerase II cis-regulatory region sequence-specific DNA binding"/>
    <property type="evidence" value="ECO:0007669"/>
    <property type="project" value="TreeGrafter"/>
</dbReference>
<dbReference type="GO" id="GO:0008270">
    <property type="term" value="F:zinc ion binding"/>
    <property type="evidence" value="ECO:0007669"/>
    <property type="project" value="UniProtKB-KW"/>
</dbReference>
<feature type="compositionally biased region" description="Low complexity" evidence="11">
    <location>
        <begin position="481"/>
        <end position="495"/>
    </location>
</feature>
<dbReference type="InterPro" id="IPR036390">
    <property type="entry name" value="WH_DNA-bd_sf"/>
</dbReference>
<dbReference type="PROSITE" id="PS00028">
    <property type="entry name" value="ZINC_FINGER_C2H2_1"/>
    <property type="match status" value="1"/>
</dbReference>
<keyword evidence="7 10" id="KW-0238">DNA-binding</keyword>
<feature type="compositionally biased region" description="Polar residues" evidence="11">
    <location>
        <begin position="328"/>
        <end position="339"/>
    </location>
</feature>
<dbReference type="PANTHER" id="PTHR45796:SF4">
    <property type="entry name" value="FORKHEAD BOX P, ISOFORM C"/>
    <property type="match status" value="1"/>
</dbReference>
<evidence type="ECO:0000256" key="9">
    <source>
        <dbReference type="ARBA" id="ARBA00023242"/>
    </source>
</evidence>
<evidence type="ECO:0000256" key="4">
    <source>
        <dbReference type="ARBA" id="ARBA00022771"/>
    </source>
</evidence>
<feature type="DNA-binding region" description="Fork-head" evidence="10">
    <location>
        <begin position="602"/>
        <end position="677"/>
    </location>
</feature>